<dbReference type="GO" id="GO:0097176">
    <property type="term" value="P:epoxide metabolic process"/>
    <property type="evidence" value="ECO:0007669"/>
    <property type="project" value="TreeGrafter"/>
</dbReference>
<dbReference type="HOGENOM" id="CLU_019414_0_1_5"/>
<dbReference type="Gene3D" id="3.40.50.1820">
    <property type="entry name" value="alpha/beta hydrolase"/>
    <property type="match status" value="1"/>
</dbReference>
<feature type="active site" description="Proton donor" evidence="4">
    <location>
        <position position="296"/>
    </location>
</feature>
<feature type="active site" description="Proton acceptor" evidence="4">
    <location>
        <position position="351"/>
    </location>
</feature>
<proteinExistence type="inferred from homology"/>
<dbReference type="InterPro" id="IPR016292">
    <property type="entry name" value="Epoxide_hydrolase"/>
</dbReference>
<feature type="active site" description="Nucleophile" evidence="4">
    <location>
        <position position="170"/>
    </location>
</feature>
<dbReference type="PANTHER" id="PTHR21661">
    <property type="entry name" value="EPOXIDE HYDROLASE 1-RELATED"/>
    <property type="match status" value="1"/>
</dbReference>
<dbReference type="PIRSF" id="PIRSF001112">
    <property type="entry name" value="Epoxide_hydrolase"/>
    <property type="match status" value="1"/>
</dbReference>
<evidence type="ECO:0000313" key="7">
    <source>
        <dbReference type="Proteomes" id="UP000001402"/>
    </source>
</evidence>
<dbReference type="PANTHER" id="PTHR21661:SF35">
    <property type="entry name" value="EPOXIDE HYDROLASE"/>
    <property type="match status" value="1"/>
</dbReference>
<gene>
    <name evidence="6" type="ordered locus">Rpdx1_0910</name>
</gene>
<keyword evidence="2" id="KW-0058">Aromatic hydrocarbons catabolism</keyword>
<evidence type="ECO:0000256" key="2">
    <source>
        <dbReference type="ARBA" id="ARBA00022797"/>
    </source>
</evidence>
<dbReference type="InterPro" id="IPR010497">
    <property type="entry name" value="Epoxide_hydro_N"/>
</dbReference>
<comment type="similarity">
    <text evidence="1">Belongs to the peptidase S33 family.</text>
</comment>
<sequence>MQPLNIAISEDQVTDLRRRLQATRFPDTLENVGWEYGTDVAFLRRFVTYWADAFDWRAAEQRLNGYSHFLAEIDGETVHFLHIKGAGPERVPLLLTNGWPSNFVELLPLVPLLTHAENGISYDLVIPSLQGFGFSSPSRKRGMNLTRMAHLWAKLMLDLGYEKFLFSGTDMGAGVGLSLVRNHPERLLGAHYVNVYSQYPRPENPTPEEEAYFQQIDYWGFAEGGYAMLQGTKPQSLAPALNDSPAGLAAWVLEKFHGWSELAEGGIEATYALDDLCTLLSIYWFTETIGSSMRLYKEAFADEEFNMPMPQHDVPQGVMVPGPSDSPAPRAWGERHLQNLVHWSETRRGGHFPALEVPEALAADIRAFHNALR</sequence>
<reference evidence="6" key="1">
    <citation type="submission" date="2010-12" db="EMBL/GenBank/DDBJ databases">
        <title>Complete sequence of Rhodopseudomonas palustris DX-1.</title>
        <authorList>
            <consortium name="US DOE Joint Genome Institute"/>
            <person name="Lucas S."/>
            <person name="Copeland A."/>
            <person name="Lapidus A."/>
            <person name="Cheng J.-F."/>
            <person name="Goodwin L."/>
            <person name="Pitluck S."/>
            <person name="Misra M."/>
            <person name="Chertkov O."/>
            <person name="Detter J.C."/>
            <person name="Han C."/>
            <person name="Tapia R."/>
            <person name="Land M."/>
            <person name="Hauser L."/>
            <person name="Kyrpides N."/>
            <person name="Ivanova N."/>
            <person name="Ovchinnikova G."/>
            <person name="Logan B."/>
            <person name="Oda Y."/>
            <person name="Harwood C."/>
            <person name="Woyke T."/>
        </authorList>
    </citation>
    <scope>NUCLEOTIDE SEQUENCE [LARGE SCALE GENOMIC DNA]</scope>
    <source>
        <strain evidence="6">DX-1</strain>
    </source>
</reference>
<protein>
    <submittedName>
        <fullName evidence="6">Epoxide hydrolase domain protein</fullName>
    </submittedName>
</protein>
<dbReference type="OrthoDB" id="27092at2"/>
<dbReference type="GO" id="GO:0004301">
    <property type="term" value="F:epoxide hydrolase activity"/>
    <property type="evidence" value="ECO:0007669"/>
    <property type="project" value="TreeGrafter"/>
</dbReference>
<dbReference type="SUPFAM" id="SSF53474">
    <property type="entry name" value="alpha/beta-Hydrolases"/>
    <property type="match status" value="1"/>
</dbReference>
<dbReference type="EMBL" id="CP002418">
    <property type="protein sequence ID" value="ADU42540.1"/>
    <property type="molecule type" value="Genomic_DNA"/>
</dbReference>
<dbReference type="eggNOG" id="COG0596">
    <property type="taxonomic scope" value="Bacteria"/>
</dbReference>
<evidence type="ECO:0000256" key="3">
    <source>
        <dbReference type="ARBA" id="ARBA00022801"/>
    </source>
</evidence>
<evidence type="ECO:0000256" key="4">
    <source>
        <dbReference type="PIRSR" id="PIRSR001112-1"/>
    </source>
</evidence>
<dbReference type="InterPro" id="IPR029058">
    <property type="entry name" value="AB_hydrolase_fold"/>
</dbReference>
<dbReference type="KEGG" id="rpx:Rpdx1_0910"/>
<keyword evidence="3 6" id="KW-0378">Hydrolase</keyword>
<evidence type="ECO:0000259" key="5">
    <source>
        <dbReference type="Pfam" id="PF06441"/>
    </source>
</evidence>
<accession>E6VPW3</accession>
<evidence type="ECO:0000313" key="6">
    <source>
        <dbReference type="EMBL" id="ADU42540.1"/>
    </source>
</evidence>
<dbReference type="Proteomes" id="UP000001402">
    <property type="component" value="Chromosome"/>
</dbReference>
<evidence type="ECO:0000256" key="1">
    <source>
        <dbReference type="ARBA" id="ARBA00010088"/>
    </source>
</evidence>
<dbReference type="AlphaFoldDB" id="E6VPW3"/>
<dbReference type="STRING" id="652103.Rpdx1_0910"/>
<dbReference type="Pfam" id="PF06441">
    <property type="entry name" value="EHN"/>
    <property type="match status" value="1"/>
</dbReference>
<name>E6VPW3_RHOPX</name>
<dbReference type="BioCyc" id="RPAL652103:RPDX1_RS04520-MONOMER"/>
<organism evidence="6 7">
    <name type="scientific">Rhodopseudomonas palustris (strain DX-1)</name>
    <dbReference type="NCBI Taxonomy" id="652103"/>
    <lineage>
        <taxon>Bacteria</taxon>
        <taxon>Pseudomonadati</taxon>
        <taxon>Pseudomonadota</taxon>
        <taxon>Alphaproteobacteria</taxon>
        <taxon>Hyphomicrobiales</taxon>
        <taxon>Nitrobacteraceae</taxon>
        <taxon>Rhodopseudomonas</taxon>
    </lineage>
</organism>
<feature type="domain" description="Epoxide hydrolase N-terminal" evidence="5">
    <location>
        <begin position="1"/>
        <end position="105"/>
    </location>
</feature>